<dbReference type="InterPro" id="IPR046373">
    <property type="entry name" value="Acyl-CoA_Oxase/DH_mid-dom_sf"/>
</dbReference>
<evidence type="ECO:0000256" key="2">
    <source>
        <dbReference type="ARBA" id="ARBA00009347"/>
    </source>
</evidence>
<dbReference type="Gene3D" id="2.40.110.10">
    <property type="entry name" value="Butyryl-CoA Dehydrogenase, subunit A, domain 2"/>
    <property type="match status" value="1"/>
</dbReference>
<evidence type="ECO:0000256" key="5">
    <source>
        <dbReference type="ARBA" id="ARBA00023002"/>
    </source>
</evidence>
<name>A0ABT3TFM5_9GAMM</name>
<dbReference type="EMBL" id="SHNN01000002">
    <property type="protein sequence ID" value="MCX2981113.1"/>
    <property type="molecule type" value="Genomic_DNA"/>
</dbReference>
<keyword evidence="11" id="KW-1185">Reference proteome</keyword>
<evidence type="ECO:0000259" key="7">
    <source>
        <dbReference type="Pfam" id="PF00441"/>
    </source>
</evidence>
<dbReference type="Gene3D" id="1.10.540.10">
    <property type="entry name" value="Acyl-CoA dehydrogenase/oxidase, N-terminal domain"/>
    <property type="match status" value="1"/>
</dbReference>
<proteinExistence type="inferred from homology"/>
<evidence type="ECO:0000313" key="10">
    <source>
        <dbReference type="EMBL" id="MCX2981113.1"/>
    </source>
</evidence>
<feature type="domain" description="Acyl-CoA oxidase/dehydrogenase middle" evidence="8">
    <location>
        <begin position="134"/>
        <end position="228"/>
    </location>
</feature>
<protein>
    <submittedName>
        <fullName evidence="10">Acyl-CoA dehydrogenase</fullName>
    </submittedName>
</protein>
<evidence type="ECO:0000313" key="11">
    <source>
        <dbReference type="Proteomes" id="UP001143362"/>
    </source>
</evidence>
<dbReference type="InterPro" id="IPR006091">
    <property type="entry name" value="Acyl-CoA_Oxase/DH_mid-dom"/>
</dbReference>
<evidence type="ECO:0000256" key="3">
    <source>
        <dbReference type="ARBA" id="ARBA00022630"/>
    </source>
</evidence>
<dbReference type="Proteomes" id="UP001143362">
    <property type="component" value="Unassembled WGS sequence"/>
</dbReference>
<dbReference type="InterPro" id="IPR009075">
    <property type="entry name" value="AcylCo_DH/oxidase_C"/>
</dbReference>
<dbReference type="RefSeq" id="WP_279245128.1">
    <property type="nucleotide sequence ID" value="NZ_SHNN01000002.1"/>
</dbReference>
<comment type="caution">
    <text evidence="10">The sequence shown here is derived from an EMBL/GenBank/DDBJ whole genome shotgun (WGS) entry which is preliminary data.</text>
</comment>
<comment type="similarity">
    <text evidence="2 6">Belongs to the acyl-CoA dehydrogenase family.</text>
</comment>
<dbReference type="SUPFAM" id="SSF47203">
    <property type="entry name" value="Acyl-CoA dehydrogenase C-terminal domain-like"/>
    <property type="match status" value="1"/>
</dbReference>
<dbReference type="InterPro" id="IPR009100">
    <property type="entry name" value="AcylCoA_DH/oxidase_NM_dom_sf"/>
</dbReference>
<evidence type="ECO:0000259" key="9">
    <source>
        <dbReference type="Pfam" id="PF02771"/>
    </source>
</evidence>
<keyword evidence="3 6" id="KW-0285">Flavoprotein</keyword>
<evidence type="ECO:0000256" key="6">
    <source>
        <dbReference type="RuleBase" id="RU362125"/>
    </source>
</evidence>
<dbReference type="InterPro" id="IPR050741">
    <property type="entry name" value="Acyl-CoA_dehydrogenase"/>
</dbReference>
<keyword evidence="4 6" id="KW-0274">FAD</keyword>
<gene>
    <name evidence="10" type="ORF">EYC98_09580</name>
</gene>
<reference evidence="10" key="1">
    <citation type="submission" date="2019-02" db="EMBL/GenBank/DDBJ databases">
        <authorList>
            <person name="Li S.-H."/>
        </authorList>
    </citation>
    <scope>NUCLEOTIDE SEQUENCE</scope>
    <source>
        <strain evidence="10">IMCC14734</strain>
    </source>
</reference>
<accession>A0ABT3TFM5</accession>
<dbReference type="Pfam" id="PF02771">
    <property type="entry name" value="Acyl-CoA_dh_N"/>
    <property type="match status" value="1"/>
</dbReference>
<keyword evidence="5 6" id="KW-0560">Oxidoreductase</keyword>
<dbReference type="SUPFAM" id="SSF56645">
    <property type="entry name" value="Acyl-CoA dehydrogenase NM domain-like"/>
    <property type="match status" value="1"/>
</dbReference>
<evidence type="ECO:0000256" key="1">
    <source>
        <dbReference type="ARBA" id="ARBA00001974"/>
    </source>
</evidence>
<dbReference type="Pfam" id="PF02770">
    <property type="entry name" value="Acyl-CoA_dh_M"/>
    <property type="match status" value="1"/>
</dbReference>
<evidence type="ECO:0000256" key="4">
    <source>
        <dbReference type="ARBA" id="ARBA00022827"/>
    </source>
</evidence>
<sequence length="390" mass="42509">MSLTFDSARLANPHLTSDHESWRGQLRKFIDAEIMPFADDWDEAGEIPIELWPKAAAVGLLGMGFPEEFGGTLEGIDSWHNWIANEELARIGVGGIPASLMVHGIGLPPVLNWGSQALKELVAPQVLAGTRHIALGITEPGGGSDVAQLQTTAVRDGDDYVVNGSKTYITGGMRANWVSTAVRTGGAGAGGVSMLLIPTDTPGFSRTELDHKQGWWASDTATLYFDDVRVPVANLLGEENRGFNVIMTNFNGERMFMAAAMEACGRVCLEEAVQWAQERKTFGKRLADHQVIRHKIAQMKQKLNATQAYIRVCYESIEAGNPNPGDIALLKVQASETMEFCAREAMQILGGSGYMRGNRVERIYREVRVNAIGGGSEEIMRDLAARQYGV</sequence>
<dbReference type="PANTHER" id="PTHR48083:SF28">
    <property type="entry name" value="ACYL-COA DEHYDROGENASE FAMILY PROTEIN (AFU_ORTHOLOGUE AFUA_6G10880)-RELATED"/>
    <property type="match status" value="1"/>
</dbReference>
<evidence type="ECO:0000259" key="8">
    <source>
        <dbReference type="Pfam" id="PF02770"/>
    </source>
</evidence>
<dbReference type="Gene3D" id="1.20.140.10">
    <property type="entry name" value="Butyryl-CoA Dehydrogenase, subunit A, domain 3"/>
    <property type="match status" value="1"/>
</dbReference>
<feature type="domain" description="Acyl-CoA dehydrogenase/oxidase N-terminal" evidence="9">
    <location>
        <begin position="16"/>
        <end position="129"/>
    </location>
</feature>
<dbReference type="Pfam" id="PF00441">
    <property type="entry name" value="Acyl-CoA_dh_1"/>
    <property type="match status" value="1"/>
</dbReference>
<feature type="domain" description="Acyl-CoA dehydrogenase/oxidase C-terminal" evidence="7">
    <location>
        <begin position="240"/>
        <end position="387"/>
    </location>
</feature>
<organism evidence="10 11">
    <name type="scientific">Candidatus Litorirhabdus singularis</name>
    <dbReference type="NCBI Taxonomy" id="2518993"/>
    <lineage>
        <taxon>Bacteria</taxon>
        <taxon>Pseudomonadati</taxon>
        <taxon>Pseudomonadota</taxon>
        <taxon>Gammaproteobacteria</taxon>
        <taxon>Cellvibrionales</taxon>
        <taxon>Halieaceae</taxon>
        <taxon>Candidatus Litorirhabdus</taxon>
    </lineage>
</organism>
<dbReference type="InterPro" id="IPR013786">
    <property type="entry name" value="AcylCoA_DH/ox_N"/>
</dbReference>
<dbReference type="InterPro" id="IPR036250">
    <property type="entry name" value="AcylCo_DH-like_C"/>
</dbReference>
<dbReference type="InterPro" id="IPR037069">
    <property type="entry name" value="AcylCoA_DH/ox_N_sf"/>
</dbReference>
<comment type="cofactor">
    <cofactor evidence="1 6">
        <name>FAD</name>
        <dbReference type="ChEBI" id="CHEBI:57692"/>
    </cofactor>
</comment>
<dbReference type="PANTHER" id="PTHR48083">
    <property type="entry name" value="MEDIUM-CHAIN SPECIFIC ACYL-COA DEHYDROGENASE, MITOCHONDRIAL-RELATED"/>
    <property type="match status" value="1"/>
</dbReference>